<feature type="transmembrane region" description="Helical" evidence="2">
    <location>
        <begin position="20"/>
        <end position="47"/>
    </location>
</feature>
<feature type="compositionally biased region" description="Polar residues" evidence="1">
    <location>
        <begin position="69"/>
        <end position="82"/>
    </location>
</feature>
<dbReference type="EMBL" id="KN818222">
    <property type="protein sequence ID" value="KIL71566.1"/>
    <property type="molecule type" value="Genomic_DNA"/>
</dbReference>
<organism evidence="3 4">
    <name type="scientific">Amanita muscaria (strain Koide BX008)</name>
    <dbReference type="NCBI Taxonomy" id="946122"/>
    <lineage>
        <taxon>Eukaryota</taxon>
        <taxon>Fungi</taxon>
        <taxon>Dikarya</taxon>
        <taxon>Basidiomycota</taxon>
        <taxon>Agaricomycotina</taxon>
        <taxon>Agaricomycetes</taxon>
        <taxon>Agaricomycetidae</taxon>
        <taxon>Agaricales</taxon>
        <taxon>Pluteineae</taxon>
        <taxon>Amanitaceae</taxon>
        <taxon>Amanita</taxon>
    </lineage>
</organism>
<dbReference type="STRING" id="946122.A0A0C2XPP2"/>
<keyword evidence="4" id="KW-1185">Reference proteome</keyword>
<dbReference type="AlphaFoldDB" id="A0A0C2XPP2"/>
<feature type="compositionally biased region" description="Low complexity" evidence="1">
    <location>
        <begin position="175"/>
        <end position="191"/>
    </location>
</feature>
<feature type="region of interest" description="Disordered" evidence="1">
    <location>
        <begin position="143"/>
        <end position="301"/>
    </location>
</feature>
<feature type="compositionally biased region" description="Low complexity" evidence="1">
    <location>
        <begin position="151"/>
        <end position="165"/>
    </location>
</feature>
<evidence type="ECO:0000256" key="2">
    <source>
        <dbReference type="SAM" id="Phobius"/>
    </source>
</evidence>
<dbReference type="Proteomes" id="UP000054549">
    <property type="component" value="Unassembled WGS sequence"/>
</dbReference>
<keyword evidence="2" id="KW-1133">Transmembrane helix</keyword>
<evidence type="ECO:0000313" key="4">
    <source>
        <dbReference type="Proteomes" id="UP000054549"/>
    </source>
</evidence>
<evidence type="ECO:0000313" key="3">
    <source>
        <dbReference type="EMBL" id="KIL71566.1"/>
    </source>
</evidence>
<protein>
    <submittedName>
        <fullName evidence="3">Uncharacterized protein</fullName>
    </submittedName>
</protein>
<feature type="compositionally biased region" description="Pro residues" evidence="1">
    <location>
        <begin position="270"/>
        <end position="281"/>
    </location>
</feature>
<name>A0A0C2XPP2_AMAMK</name>
<keyword evidence="2" id="KW-0812">Transmembrane</keyword>
<feature type="region of interest" description="Disordered" evidence="1">
    <location>
        <begin position="63"/>
        <end position="124"/>
    </location>
</feature>
<reference evidence="3 4" key="1">
    <citation type="submission" date="2014-04" db="EMBL/GenBank/DDBJ databases">
        <title>Evolutionary Origins and Diversification of the Mycorrhizal Mutualists.</title>
        <authorList>
            <consortium name="DOE Joint Genome Institute"/>
            <consortium name="Mycorrhizal Genomics Consortium"/>
            <person name="Kohler A."/>
            <person name="Kuo A."/>
            <person name="Nagy L.G."/>
            <person name="Floudas D."/>
            <person name="Copeland A."/>
            <person name="Barry K.W."/>
            <person name="Cichocki N."/>
            <person name="Veneault-Fourrey C."/>
            <person name="LaButti K."/>
            <person name="Lindquist E.A."/>
            <person name="Lipzen A."/>
            <person name="Lundell T."/>
            <person name="Morin E."/>
            <person name="Murat C."/>
            <person name="Riley R."/>
            <person name="Ohm R."/>
            <person name="Sun H."/>
            <person name="Tunlid A."/>
            <person name="Henrissat B."/>
            <person name="Grigoriev I.V."/>
            <person name="Hibbett D.S."/>
            <person name="Martin F."/>
        </authorList>
    </citation>
    <scope>NUCLEOTIDE SEQUENCE [LARGE SCALE GENOMIC DNA]</scope>
    <source>
        <strain evidence="3 4">Koide BX008</strain>
    </source>
</reference>
<dbReference type="OrthoDB" id="3062721at2759"/>
<proteinExistence type="predicted"/>
<accession>A0A0C2XPP2</accession>
<keyword evidence="2" id="KW-0472">Membrane</keyword>
<gene>
    <name evidence="3" type="ORF">M378DRAFT_6289</name>
</gene>
<dbReference type="HOGENOM" id="CLU_924294_0_0_1"/>
<feature type="compositionally biased region" description="Basic and acidic residues" evidence="1">
    <location>
        <begin position="219"/>
        <end position="231"/>
    </location>
</feature>
<evidence type="ECO:0000256" key="1">
    <source>
        <dbReference type="SAM" id="MobiDB-lite"/>
    </source>
</evidence>
<sequence length="301" mass="32643">MPLRLIEDAGNADNTDKRPLLVSISAHALSSVGFGLSIIAIWMHWLFPPCNELEQDQLIHRQPARNGHRQSSPSQHGTSPPSSRAAHSPIHTKRVSFADAKKRHHATRRAIAPNPDVAAPNLHPVVPDGLPVVISVPRCKSPQPIADDVTDPTTPTSSSSTIVQSVDEKKKDGDPLSLSSPSLIPSKSSPPTGAAQKSDGFFARRNPCKKRRTGSLSEKSLEPSQTRERCSRATSLRSPLEKLSSRALPRSATFSFGTRHSRPVPRTMPYGPPYFATPPLPIDDAPSDSSRKVRRNATACI</sequence>
<dbReference type="InParanoid" id="A0A0C2XPP2"/>